<comment type="subcellular location">
    <subcellularLocation>
        <location evidence="4">Secreted</location>
        <location evidence="4">Extracellular space</location>
        <location evidence="4">Apoplast</location>
    </subcellularLocation>
</comment>
<gene>
    <name evidence="7" type="primary">LOC107827073</name>
</gene>
<comment type="similarity">
    <text evidence="1 4">Belongs to the plant dirigent protein family.</text>
</comment>
<keyword evidence="6" id="KW-1185">Reference proteome</keyword>
<dbReference type="PaxDb" id="4097-A0A1S4D8C1"/>
<evidence type="ECO:0000256" key="1">
    <source>
        <dbReference type="ARBA" id="ARBA00010746"/>
    </source>
</evidence>
<evidence type="ECO:0000256" key="2">
    <source>
        <dbReference type="ARBA" id="ARBA00011738"/>
    </source>
</evidence>
<accession>A0A1S4D8C1</accession>
<dbReference type="RefSeq" id="XP_016509621.1">
    <property type="nucleotide sequence ID" value="XM_016654135.2"/>
</dbReference>
<evidence type="ECO:0000313" key="6">
    <source>
        <dbReference type="Proteomes" id="UP000790787"/>
    </source>
</evidence>
<name>A0A1S4D8C1_TOBAC</name>
<feature type="chain" id="PRO_5010002939" description="Dirigent protein" evidence="4">
    <location>
        <begin position="31"/>
        <end position="389"/>
    </location>
</feature>
<dbReference type="GeneID" id="107827073"/>
<evidence type="ECO:0000256" key="3">
    <source>
        <dbReference type="ARBA" id="ARBA00022525"/>
    </source>
</evidence>
<keyword evidence="4" id="KW-0052">Apoplast</keyword>
<dbReference type="PANTHER" id="PTHR46215:SF19">
    <property type="entry name" value="DIRIGENT PROTEIN"/>
    <property type="match status" value="1"/>
</dbReference>
<reference evidence="7" key="2">
    <citation type="submission" date="2025-08" db="UniProtKB">
        <authorList>
            <consortium name="RefSeq"/>
        </authorList>
    </citation>
    <scope>IDENTIFICATION</scope>
    <source>
        <tissue evidence="7">Leaf</tissue>
    </source>
</reference>
<dbReference type="STRING" id="4097.A0A1S4D8C1"/>
<organism evidence="6 7">
    <name type="scientific">Nicotiana tabacum</name>
    <name type="common">Common tobacco</name>
    <dbReference type="NCBI Taxonomy" id="4097"/>
    <lineage>
        <taxon>Eukaryota</taxon>
        <taxon>Viridiplantae</taxon>
        <taxon>Streptophyta</taxon>
        <taxon>Embryophyta</taxon>
        <taxon>Tracheophyta</taxon>
        <taxon>Spermatophyta</taxon>
        <taxon>Magnoliopsida</taxon>
        <taxon>eudicotyledons</taxon>
        <taxon>Gunneridae</taxon>
        <taxon>Pentapetalae</taxon>
        <taxon>asterids</taxon>
        <taxon>lamiids</taxon>
        <taxon>Solanales</taxon>
        <taxon>Solanaceae</taxon>
        <taxon>Nicotianoideae</taxon>
        <taxon>Nicotianeae</taxon>
        <taxon>Nicotiana</taxon>
    </lineage>
</organism>
<proteinExistence type="inferred from homology"/>
<dbReference type="Gene3D" id="2.40.480.10">
    <property type="entry name" value="Allene oxide cyclase-like"/>
    <property type="match status" value="1"/>
</dbReference>
<comment type="function">
    <text evidence="4">Dirigent proteins impart stereoselectivity on the phenoxy radical-coupling reaction, yielding optically active lignans from two molecules of coniferyl alcohol in the biosynthesis of lignans, flavonolignans, and alkaloids and thus plays a central role in plant secondary metabolism.</text>
</comment>
<evidence type="ECO:0000256" key="4">
    <source>
        <dbReference type="RuleBase" id="RU363099"/>
    </source>
</evidence>
<dbReference type="GO" id="GO:0009699">
    <property type="term" value="P:phenylpropanoid biosynthetic process"/>
    <property type="evidence" value="ECO:0007669"/>
    <property type="project" value="UniProtKB-ARBA"/>
</dbReference>
<dbReference type="InterPro" id="IPR044859">
    <property type="entry name" value="Allene_oxi_cyc_Dirigent"/>
</dbReference>
<feature type="region of interest" description="Disordered" evidence="5">
    <location>
        <begin position="34"/>
        <end position="57"/>
    </location>
</feature>
<reference evidence="6" key="1">
    <citation type="journal article" date="2014" name="Nat. Commun.">
        <title>The tobacco genome sequence and its comparison with those of tomato and potato.</title>
        <authorList>
            <person name="Sierro N."/>
            <person name="Battey J.N."/>
            <person name="Ouadi S."/>
            <person name="Bakaher N."/>
            <person name="Bovet L."/>
            <person name="Willig A."/>
            <person name="Goepfert S."/>
            <person name="Peitsch M.C."/>
            <person name="Ivanov N.V."/>
        </authorList>
    </citation>
    <scope>NUCLEOTIDE SEQUENCE [LARGE SCALE GENOMIC DNA]</scope>
</reference>
<dbReference type="InterPro" id="IPR004265">
    <property type="entry name" value="Dirigent"/>
</dbReference>
<keyword evidence="3 4" id="KW-0964">Secreted</keyword>
<dbReference type="Proteomes" id="UP000790787">
    <property type="component" value="Chromosome 9"/>
</dbReference>
<evidence type="ECO:0000313" key="7">
    <source>
        <dbReference type="RefSeq" id="XP_016509621.1"/>
    </source>
</evidence>
<evidence type="ECO:0000256" key="5">
    <source>
        <dbReference type="SAM" id="MobiDB-lite"/>
    </source>
</evidence>
<dbReference type="AlphaFoldDB" id="A0A1S4D8C1"/>
<dbReference type="GO" id="GO:0048046">
    <property type="term" value="C:apoplast"/>
    <property type="evidence" value="ECO:0007669"/>
    <property type="project" value="UniProtKB-SubCell"/>
</dbReference>
<dbReference type="Pfam" id="PF03018">
    <property type="entry name" value="Dirigent"/>
    <property type="match status" value="1"/>
</dbReference>
<feature type="compositionally biased region" description="Low complexity" evidence="5">
    <location>
        <begin position="39"/>
        <end position="57"/>
    </location>
</feature>
<comment type="subunit">
    <text evidence="2 4">Homodimer.</text>
</comment>
<sequence>MATSKSKHFQLKAIFTFLLVLALTITSTTARRILDEEPTTPTVAPEAPDTDEAPTASGAVVGTGVAAPIGAGAAPGVATPAGVGAGIVAPTTHVGAGAGVAAPAEVGAGVATPAGVSTNIAAPTGAEAAGVTAHVGSAGAAGVAAPVGGAGAATAATAGEDDHIFSFFMHDILGGSNPSAIAVTGIATNPSLSGQVPFAKPNGAVLAVDNGVPVNSNNNGIISNNNIPFLTGLSGTTSNVIQNNGNNNIIGGGSGFPALNMAQLGSGITFQKLMFGTLTVFDDELTESHELNSGLVGKAQGFYVASSEDGNSQTMAFTVMFHSGSYSDSLTFFGVHRTRVSESHLAIMGGTGKYVNAKGFATVKTFPAANQQETDGVQTLLHITVYLAY</sequence>
<keyword evidence="4" id="KW-0732">Signal</keyword>
<protein>
    <recommendedName>
        <fullName evidence="4">Dirigent protein</fullName>
    </recommendedName>
</protein>
<dbReference type="RefSeq" id="XP_016509621.1">
    <property type="nucleotide sequence ID" value="XM_016654135.1"/>
</dbReference>
<dbReference type="SMR" id="A0A1S4D8C1"/>
<feature type="signal peptide" evidence="4">
    <location>
        <begin position="1"/>
        <end position="30"/>
    </location>
</feature>
<dbReference type="PANTHER" id="PTHR46215">
    <property type="entry name" value="DIRIGENT PROTEIN 24-RELATED"/>
    <property type="match status" value="1"/>
</dbReference>
<dbReference type="OrthoDB" id="1921494at2759"/>
<dbReference type="KEGG" id="nta:107827073"/>